<evidence type="ECO:0000256" key="1">
    <source>
        <dbReference type="SAM" id="Phobius"/>
    </source>
</evidence>
<reference evidence="2 3" key="1">
    <citation type="submission" date="2016-11" db="EMBL/GenBank/DDBJ databases">
        <authorList>
            <person name="Jaros S."/>
            <person name="Januszkiewicz K."/>
            <person name="Wedrychowicz H."/>
        </authorList>
    </citation>
    <scope>NUCLEOTIDE SEQUENCE [LARGE SCALE GENOMIC DNA]</scope>
    <source>
        <strain evidence="2 3">DSM 21637</strain>
    </source>
</reference>
<keyword evidence="3" id="KW-1185">Reference proteome</keyword>
<dbReference type="Proteomes" id="UP000182350">
    <property type="component" value="Unassembled WGS sequence"/>
</dbReference>
<accession>A0A1K1W734</accession>
<gene>
    <name evidence="2" type="ORF">SAMN02745752_01297</name>
</gene>
<dbReference type="AlphaFoldDB" id="A0A1K1W734"/>
<sequence length="377" mass="40270">MKISRLYQQKGMVLALALLFMLFVVVVVVTSIDRTGTEDRMATSAMHRPSMESALDAALSRVRSRLAESDCRKTTLQASFECVRDTFASEASLLAFLNLDGKGSVAQKHTYMTSPQVYYWLDSSVIEDPAKPCTGASSNLGDFCRIRLVAGSQVGADLSNPVARLLAATQFVIQVPQFPPDSPVNDLLDMLEDQVVFLNSVPTTTQPQKSNTIGGKKVADLIASDFQQADLSAGSTVDQVLNMDPASLGLPVITLNSNTNPTFPMSSLTGAAVMVVEGTGTVTFTQSTTYPVILLMKEAGSLTINTTGSNSIRGVFVAPYSNVTSMPGTPQTGLSIIAANLHFGSSTDLDGFDGEYGFENTVNTVYSSEAPDFDFAF</sequence>
<proteinExistence type="predicted"/>
<dbReference type="RefSeq" id="WP_072325527.1">
    <property type="nucleotide sequence ID" value="NZ_FPJW01000003.1"/>
</dbReference>
<organism evidence="2 3">
    <name type="scientific">Marinospirillum alkaliphilum DSM 21637</name>
    <dbReference type="NCBI Taxonomy" id="1122209"/>
    <lineage>
        <taxon>Bacteria</taxon>
        <taxon>Pseudomonadati</taxon>
        <taxon>Pseudomonadota</taxon>
        <taxon>Gammaproteobacteria</taxon>
        <taxon>Oceanospirillales</taxon>
        <taxon>Oceanospirillaceae</taxon>
        <taxon>Marinospirillum</taxon>
    </lineage>
</organism>
<dbReference type="EMBL" id="FPJW01000003">
    <property type="protein sequence ID" value="SFX32645.1"/>
    <property type="molecule type" value="Genomic_DNA"/>
</dbReference>
<name>A0A1K1W734_9GAMM</name>
<evidence type="ECO:0000313" key="2">
    <source>
        <dbReference type="EMBL" id="SFX32645.1"/>
    </source>
</evidence>
<evidence type="ECO:0000313" key="3">
    <source>
        <dbReference type="Proteomes" id="UP000182350"/>
    </source>
</evidence>
<keyword evidence="1" id="KW-0812">Transmembrane</keyword>
<keyword evidence="1" id="KW-0472">Membrane</keyword>
<feature type="transmembrane region" description="Helical" evidence="1">
    <location>
        <begin position="12"/>
        <end position="32"/>
    </location>
</feature>
<keyword evidence="1" id="KW-1133">Transmembrane helix</keyword>
<evidence type="ECO:0008006" key="4">
    <source>
        <dbReference type="Google" id="ProtNLM"/>
    </source>
</evidence>
<protein>
    <recommendedName>
        <fullName evidence="4">PilX N-terminal</fullName>
    </recommendedName>
</protein>
<dbReference type="STRING" id="1122209.SAMN02745752_01297"/>